<dbReference type="PANTHER" id="PTHR32060:SF30">
    <property type="entry name" value="CARBOXY-TERMINAL PROCESSING PROTEASE CTPA"/>
    <property type="match status" value="1"/>
</dbReference>
<dbReference type="InterPro" id="IPR029045">
    <property type="entry name" value="ClpP/crotonase-like_dom_sf"/>
</dbReference>
<dbReference type="SUPFAM" id="SSF52096">
    <property type="entry name" value="ClpP/crotonase"/>
    <property type="match status" value="1"/>
</dbReference>
<dbReference type="PANTHER" id="PTHR32060">
    <property type="entry name" value="TAIL-SPECIFIC PROTEASE"/>
    <property type="match status" value="1"/>
</dbReference>
<organism evidence="3 4">
    <name type="scientific">Ginsengibacter hankyongi</name>
    <dbReference type="NCBI Taxonomy" id="2607284"/>
    <lineage>
        <taxon>Bacteria</taxon>
        <taxon>Pseudomonadati</taxon>
        <taxon>Bacteroidota</taxon>
        <taxon>Chitinophagia</taxon>
        <taxon>Chitinophagales</taxon>
        <taxon>Chitinophagaceae</taxon>
        <taxon>Ginsengibacter</taxon>
    </lineage>
</organism>
<keyword evidence="1" id="KW-0812">Transmembrane</keyword>
<reference evidence="3 4" key="1">
    <citation type="submission" date="2019-09" db="EMBL/GenBank/DDBJ databases">
        <title>Draft genome sequence of Ginsengibacter sp. BR5-29.</title>
        <authorList>
            <person name="Im W.-T."/>
        </authorList>
    </citation>
    <scope>NUCLEOTIDE SEQUENCE [LARGE SCALE GENOMIC DNA]</scope>
    <source>
        <strain evidence="3 4">BR5-29</strain>
    </source>
</reference>
<evidence type="ECO:0000313" key="3">
    <source>
        <dbReference type="EMBL" id="KAA9039082.1"/>
    </source>
</evidence>
<protein>
    <recommendedName>
        <fullName evidence="2">Tail specific protease domain-containing protein</fullName>
    </recommendedName>
</protein>
<comment type="caution">
    <text evidence="3">The sequence shown here is derived from an EMBL/GenBank/DDBJ whole genome shotgun (WGS) entry which is preliminary data.</text>
</comment>
<dbReference type="RefSeq" id="WP_150414457.1">
    <property type="nucleotide sequence ID" value="NZ_VYQF01000002.1"/>
</dbReference>
<keyword evidence="1" id="KW-0472">Membrane</keyword>
<dbReference type="Gene3D" id="2.30.42.10">
    <property type="match status" value="1"/>
</dbReference>
<dbReference type="GO" id="GO:0030288">
    <property type="term" value="C:outer membrane-bounded periplasmic space"/>
    <property type="evidence" value="ECO:0007669"/>
    <property type="project" value="TreeGrafter"/>
</dbReference>
<evidence type="ECO:0000256" key="1">
    <source>
        <dbReference type="SAM" id="Phobius"/>
    </source>
</evidence>
<dbReference type="EMBL" id="VYQF01000002">
    <property type="protein sequence ID" value="KAA9039082.1"/>
    <property type="molecule type" value="Genomic_DNA"/>
</dbReference>
<dbReference type="InterPro" id="IPR005151">
    <property type="entry name" value="Tail-specific_protease"/>
</dbReference>
<name>A0A5J5IIB9_9BACT</name>
<dbReference type="Gene3D" id="3.90.226.10">
    <property type="entry name" value="2-enoyl-CoA Hydratase, Chain A, domain 1"/>
    <property type="match status" value="1"/>
</dbReference>
<evidence type="ECO:0000259" key="2">
    <source>
        <dbReference type="SMART" id="SM00245"/>
    </source>
</evidence>
<keyword evidence="1" id="KW-1133">Transmembrane helix</keyword>
<keyword evidence="4" id="KW-1185">Reference proteome</keyword>
<dbReference type="InterPro" id="IPR036034">
    <property type="entry name" value="PDZ_sf"/>
</dbReference>
<feature type="domain" description="Tail specific protease" evidence="2">
    <location>
        <begin position="199"/>
        <end position="401"/>
    </location>
</feature>
<dbReference type="AlphaFoldDB" id="A0A5J5IIB9"/>
<dbReference type="Proteomes" id="UP000326903">
    <property type="component" value="Unassembled WGS sequence"/>
</dbReference>
<accession>A0A5J5IIB9</accession>
<dbReference type="SMART" id="SM00245">
    <property type="entry name" value="TSPc"/>
    <property type="match status" value="1"/>
</dbReference>
<dbReference type="SUPFAM" id="SSF50156">
    <property type="entry name" value="PDZ domain-like"/>
    <property type="match status" value="1"/>
</dbReference>
<dbReference type="GO" id="GO:0007165">
    <property type="term" value="P:signal transduction"/>
    <property type="evidence" value="ECO:0007669"/>
    <property type="project" value="TreeGrafter"/>
</dbReference>
<dbReference type="GO" id="GO:0008236">
    <property type="term" value="F:serine-type peptidase activity"/>
    <property type="evidence" value="ECO:0007669"/>
    <property type="project" value="InterPro"/>
</dbReference>
<dbReference type="Gene3D" id="3.30.750.170">
    <property type="match status" value="1"/>
</dbReference>
<dbReference type="GO" id="GO:0004175">
    <property type="term" value="F:endopeptidase activity"/>
    <property type="evidence" value="ECO:0007669"/>
    <property type="project" value="TreeGrafter"/>
</dbReference>
<feature type="transmembrane region" description="Helical" evidence="1">
    <location>
        <begin position="7"/>
        <end position="24"/>
    </location>
</feature>
<gene>
    <name evidence="3" type="ORF">FW778_09590</name>
</gene>
<proteinExistence type="predicted"/>
<dbReference type="CDD" id="cd07561">
    <property type="entry name" value="Peptidase_S41_CPP_like"/>
    <property type="match status" value="1"/>
</dbReference>
<dbReference type="Pfam" id="PF03572">
    <property type="entry name" value="Peptidase_S41"/>
    <property type="match status" value="1"/>
</dbReference>
<evidence type="ECO:0000313" key="4">
    <source>
        <dbReference type="Proteomes" id="UP000326903"/>
    </source>
</evidence>
<sequence>MKYKLHPVIIIGFVMAFFVIGAVVSSCKKTKDTPAPQPPTDSTTLASKSKDSALLDARDFYLWYNQIPSGFNAQSYKDPGEIMTALRSYSNEPGFGIVDKWSFGVLKTDWNQLSGGIGTVSNLTTSGDFGMSVFFRVEGDLRVKLVEKASPAGLAGIKRGWRITKINGNTNIKTSNSDFIVNAVFYSASSTFTFVKPDGTSVDITLNAATYPQQTVYLDSVYNIGAKNIGYMVMNSFLGDTSQINTDLQKVMGNFATRNVSDIVIDLRYNGGGYVSLQQKLADYLAPSSTNNQLMMKETFNDKHQNYNTTLYFTKTGPLNPNHVFFIVSQSTASASELLINNLKPYMTVKLIGPGNTDGKPVGFFPLSAGDWYVFPVSFRSTNSANSGSYFNGFTPDAIVADGLDKNWGDTSESCLAKAIKYITTGSFTAQGLEIYKQDPVIISVNKTLDQSSFKGMIDVRGMKQ</sequence>
<dbReference type="PROSITE" id="PS51257">
    <property type="entry name" value="PROKAR_LIPOPROTEIN"/>
    <property type="match status" value="1"/>
</dbReference>
<dbReference type="GO" id="GO:0006508">
    <property type="term" value="P:proteolysis"/>
    <property type="evidence" value="ECO:0007669"/>
    <property type="project" value="InterPro"/>
</dbReference>